<dbReference type="Proteomes" id="UP000317332">
    <property type="component" value="Unassembled WGS sequence"/>
</dbReference>
<dbReference type="EMBL" id="VHIQ01000009">
    <property type="protein sequence ID" value="TPV31394.1"/>
    <property type="molecule type" value="Genomic_DNA"/>
</dbReference>
<keyword evidence="1" id="KW-0732">Signal</keyword>
<evidence type="ECO:0000313" key="3">
    <source>
        <dbReference type="Proteomes" id="UP000317332"/>
    </source>
</evidence>
<feature type="signal peptide" evidence="1">
    <location>
        <begin position="1"/>
        <end position="23"/>
    </location>
</feature>
<dbReference type="OrthoDB" id="1418027at2"/>
<keyword evidence="3" id="KW-1185">Reference proteome</keyword>
<comment type="caution">
    <text evidence="2">The sequence shown here is derived from an EMBL/GenBank/DDBJ whole genome shotgun (WGS) entry which is preliminary data.</text>
</comment>
<feature type="chain" id="PRO_5021430887" evidence="1">
    <location>
        <begin position="24"/>
        <end position="262"/>
    </location>
</feature>
<reference evidence="2 3" key="1">
    <citation type="submission" date="2019-06" db="EMBL/GenBank/DDBJ databases">
        <title>Flavobacteriaceae Paucihalobacterium erythroidium CWB-1, complete genome.</title>
        <authorList>
            <person name="Wu S."/>
        </authorList>
    </citation>
    <scope>NUCLEOTIDE SEQUENCE [LARGE SCALE GENOMIC DNA]</scope>
    <source>
        <strain evidence="2 3">CWB-1</strain>
    </source>
</reference>
<dbReference type="AlphaFoldDB" id="A0A506PCZ0"/>
<evidence type="ECO:0000256" key="1">
    <source>
        <dbReference type="SAM" id="SignalP"/>
    </source>
</evidence>
<proteinExistence type="predicted"/>
<evidence type="ECO:0000313" key="2">
    <source>
        <dbReference type="EMBL" id="TPV31394.1"/>
    </source>
</evidence>
<name>A0A506PCZ0_9FLAO</name>
<organism evidence="2 3">
    <name type="scientific">Paucihalobacter ruber</name>
    <dbReference type="NCBI Taxonomy" id="2567861"/>
    <lineage>
        <taxon>Bacteria</taxon>
        <taxon>Pseudomonadati</taxon>
        <taxon>Bacteroidota</taxon>
        <taxon>Flavobacteriia</taxon>
        <taxon>Flavobacteriales</taxon>
        <taxon>Flavobacteriaceae</taxon>
        <taxon>Paucihalobacter</taxon>
    </lineage>
</organism>
<gene>
    <name evidence="2" type="ORF">FJ651_15345</name>
</gene>
<protein>
    <submittedName>
        <fullName evidence="2">T9SS type A sorting domain-containing protein</fullName>
    </submittedName>
</protein>
<accession>A0A506PCZ0</accession>
<sequence>MFKPTLLKSTRFLCLVLTLMFCASHNLIFSQSNQIQRVRISFTSPDNAIRQLLLGFTPNDAATDDFDWGYDARNPDNFPNDLNWMINDERFVIQGVGSFADTKSYPLGMFLSDEGNISIGLHSLENFDFDVQVYLYDALVDEHTLLNQIDFTGDFSPGNYINRFYITFSANSYPQALSVAEVDIQNLNFEYHRNNKLIQMSDSPTLVYISQISLFDMSGKKIFSQKVQDSATFNLEGINLPDGPLLCQINTNIGSKSKIIIP</sequence>
<dbReference type="RefSeq" id="WP_140991674.1">
    <property type="nucleotide sequence ID" value="NZ_VHIQ01000009.1"/>
</dbReference>